<dbReference type="EMBL" id="DF238840">
    <property type="protein sequence ID" value="GAF26398.1"/>
    <property type="molecule type" value="Genomic_DNA"/>
</dbReference>
<accession>A0A0S6UFJ1</accession>
<dbReference type="Proteomes" id="UP000063718">
    <property type="component" value="Unassembled WGS sequence"/>
</dbReference>
<dbReference type="SUPFAM" id="SSF88723">
    <property type="entry name" value="PIN domain-like"/>
    <property type="match status" value="1"/>
</dbReference>
<dbReference type="Gene3D" id="3.40.50.1010">
    <property type="entry name" value="5'-nuclease"/>
    <property type="match status" value="1"/>
</dbReference>
<dbReference type="GeneID" id="45616718"/>
<dbReference type="AlphaFoldDB" id="A0A0S6UFJ1"/>
<protein>
    <submittedName>
        <fullName evidence="2">Predicted nucleic-acid-binding protein, contains PIN domain</fullName>
    </submittedName>
</protein>
<evidence type="ECO:0000259" key="1">
    <source>
        <dbReference type="Pfam" id="PF01850"/>
    </source>
</evidence>
<feature type="domain" description="PIN" evidence="1">
    <location>
        <begin position="14"/>
        <end position="133"/>
    </location>
</feature>
<dbReference type="Pfam" id="PF01850">
    <property type="entry name" value="PIN"/>
    <property type="match status" value="1"/>
</dbReference>
<dbReference type="InterPro" id="IPR029060">
    <property type="entry name" value="PIN-like_dom_sf"/>
</dbReference>
<evidence type="ECO:0000313" key="2">
    <source>
        <dbReference type="EMBL" id="GAF26398.1"/>
    </source>
</evidence>
<sequence>MGKIKEIITGHQVIALDTNCFIYMLQADPWALVLKKELFNPLEKGEFQAVTSTLTLLELLVKPKALGLEEVCDQYITTLKSYPNLKLIDFNLEMAVLGAEIRAKYRVRTPDAIQLASALASDATLFFTNDLSLPQAVGNMRTVFLKDVFPPRA</sequence>
<reference evidence="2" key="1">
    <citation type="journal article" date="2014" name="Gene">
        <title>Genome-guided analysis of transformation efficiency and carbon dioxide assimilation by Moorella thermoacetica Y72.</title>
        <authorList>
            <person name="Tsukahara K."/>
            <person name="Kita A."/>
            <person name="Nakashimada Y."/>
            <person name="Hoshino T."/>
            <person name="Murakami K."/>
        </authorList>
    </citation>
    <scope>NUCLEOTIDE SEQUENCE [LARGE SCALE GENOMIC DNA]</scope>
    <source>
        <strain evidence="2">Y72</strain>
    </source>
</reference>
<organism evidence="2">
    <name type="scientific">Moorella thermoacetica Y72</name>
    <dbReference type="NCBI Taxonomy" id="1325331"/>
    <lineage>
        <taxon>Bacteria</taxon>
        <taxon>Bacillati</taxon>
        <taxon>Bacillota</taxon>
        <taxon>Clostridia</taxon>
        <taxon>Neomoorellales</taxon>
        <taxon>Neomoorellaceae</taxon>
        <taxon>Neomoorella</taxon>
    </lineage>
</organism>
<proteinExistence type="predicted"/>
<dbReference type="RefSeq" id="WP_011392208.1">
    <property type="nucleotide sequence ID" value="NZ_DF238840.1"/>
</dbReference>
<name>A0A0S6UFJ1_NEOTH</name>
<dbReference type="InterPro" id="IPR002716">
    <property type="entry name" value="PIN_dom"/>
</dbReference>
<gene>
    <name evidence="2" type="ORF">MTY_1738</name>
</gene>